<comment type="caution">
    <text evidence="3">Lacks conserved residue(s) required for the propagation of feature annotation.</text>
</comment>
<comment type="function">
    <text evidence="3">Required for formate dehydrogenase (FDH) activity. Acts as a sulfur carrier protein that transfers sulfur from IscS to the molybdenum cofactor prior to its insertion into FDH.</text>
</comment>
<protein>
    <recommendedName>
        <fullName evidence="3">Sulfur carrier protein FdhD</fullName>
    </recommendedName>
</protein>
<evidence type="ECO:0000256" key="1">
    <source>
        <dbReference type="ARBA" id="ARBA00022490"/>
    </source>
</evidence>
<dbReference type="STRING" id="887898.HMPREF0551_2133"/>
<dbReference type="GO" id="GO:0097163">
    <property type="term" value="F:sulfur carrier activity"/>
    <property type="evidence" value="ECO:0007669"/>
    <property type="project" value="UniProtKB-UniRule"/>
</dbReference>
<dbReference type="AlphaFoldDB" id="E7RZM4"/>
<dbReference type="GO" id="GO:0016783">
    <property type="term" value="F:sulfurtransferase activity"/>
    <property type="evidence" value="ECO:0007669"/>
    <property type="project" value="InterPro"/>
</dbReference>
<keyword evidence="5" id="KW-1185">Reference proteome</keyword>
<keyword evidence="2 3" id="KW-0501">Molybdenum cofactor biosynthesis</keyword>
<dbReference type="NCBIfam" id="TIGR00129">
    <property type="entry name" value="fdhD_narQ"/>
    <property type="match status" value="1"/>
</dbReference>
<evidence type="ECO:0000313" key="5">
    <source>
        <dbReference type="Proteomes" id="UP000011021"/>
    </source>
</evidence>
<dbReference type="Proteomes" id="UP000011021">
    <property type="component" value="Unassembled WGS sequence"/>
</dbReference>
<dbReference type="InterPro" id="IPR003786">
    <property type="entry name" value="FdhD"/>
</dbReference>
<accession>E7RZM4</accession>
<feature type="active site" description="Cysteine persulfide intermediate" evidence="3">
    <location>
        <position position="127"/>
    </location>
</feature>
<dbReference type="PIRSF" id="PIRSF015626">
    <property type="entry name" value="FdhD"/>
    <property type="match status" value="1"/>
</dbReference>
<dbReference type="GO" id="GO:0005737">
    <property type="term" value="C:cytoplasm"/>
    <property type="evidence" value="ECO:0007669"/>
    <property type="project" value="UniProtKB-SubCell"/>
</dbReference>
<comment type="similarity">
    <text evidence="3">Belongs to the FdhD family.</text>
</comment>
<dbReference type="PANTHER" id="PTHR30592">
    <property type="entry name" value="FORMATE DEHYDROGENASE"/>
    <property type="match status" value="1"/>
</dbReference>
<reference evidence="4 5" key="1">
    <citation type="submission" date="2010-12" db="EMBL/GenBank/DDBJ databases">
        <authorList>
            <person name="Muzny D."/>
            <person name="Qin X."/>
            <person name="Deng J."/>
            <person name="Jiang H."/>
            <person name="Liu Y."/>
            <person name="Qu J."/>
            <person name="Song X.-Z."/>
            <person name="Zhang L."/>
            <person name="Thornton R."/>
            <person name="Coyle M."/>
            <person name="Francisco L."/>
            <person name="Jackson L."/>
            <person name="Javaid M."/>
            <person name="Korchina V."/>
            <person name="Kovar C."/>
            <person name="Mata R."/>
            <person name="Mathew T."/>
            <person name="Ngo R."/>
            <person name="Nguyen L."/>
            <person name="Nguyen N."/>
            <person name="Okwuonu G."/>
            <person name="Ongeri F."/>
            <person name="Pham C."/>
            <person name="Simmons D."/>
            <person name="Wilczek-Boney K."/>
            <person name="Hale W."/>
            <person name="Jakkamsetti A."/>
            <person name="Pham P."/>
            <person name="Ruth R."/>
            <person name="San Lucas F."/>
            <person name="Warren J."/>
            <person name="Zhang J."/>
            <person name="Zhao Z."/>
            <person name="Zhou C."/>
            <person name="Zhu D."/>
            <person name="Lee S."/>
            <person name="Bess C."/>
            <person name="Blankenburg K."/>
            <person name="Forbes L."/>
            <person name="Fu Q."/>
            <person name="Gubbala S."/>
            <person name="Hirani K."/>
            <person name="Jayaseelan J.C."/>
            <person name="Lara F."/>
            <person name="Munidasa M."/>
            <person name="Palculict T."/>
            <person name="Patil S."/>
            <person name="Pu L.-L."/>
            <person name="Saada N."/>
            <person name="Tang L."/>
            <person name="Weissenberger G."/>
            <person name="Zhu Y."/>
            <person name="Hemphill L."/>
            <person name="Shang Y."/>
            <person name="Youmans B."/>
            <person name="Ayvaz T."/>
            <person name="Ross M."/>
            <person name="Santibanez J."/>
            <person name="Aqrawi P."/>
            <person name="Gross S."/>
            <person name="Joshi V."/>
            <person name="Fowler G."/>
            <person name="Nazareth L."/>
            <person name="Reid J."/>
            <person name="Worley K."/>
            <person name="Petrosino J."/>
            <person name="Highlander S."/>
            <person name="Gibbs R."/>
        </authorList>
    </citation>
    <scope>NUCLEOTIDE SEQUENCE [LARGE SCALE GENOMIC DNA]</scope>
    <source>
        <strain evidence="4 5">ATCC 51599</strain>
    </source>
</reference>
<dbReference type="GO" id="GO:0006777">
    <property type="term" value="P:Mo-molybdopterin cofactor biosynthetic process"/>
    <property type="evidence" value="ECO:0007669"/>
    <property type="project" value="UniProtKB-UniRule"/>
</dbReference>
<dbReference type="Pfam" id="PF02634">
    <property type="entry name" value="FdhD-NarQ"/>
    <property type="match status" value="1"/>
</dbReference>
<dbReference type="RefSeq" id="WP_005674525.1">
    <property type="nucleotide sequence ID" value="NZ_CP146288.1"/>
</dbReference>
<evidence type="ECO:0000256" key="3">
    <source>
        <dbReference type="HAMAP-Rule" id="MF_00187"/>
    </source>
</evidence>
<comment type="caution">
    <text evidence="4">The sequence shown here is derived from an EMBL/GenBank/DDBJ whole genome shotgun (WGS) entry which is preliminary data.</text>
</comment>
<dbReference type="InterPro" id="IPR016193">
    <property type="entry name" value="Cytidine_deaminase-like"/>
</dbReference>
<dbReference type="EMBL" id="AEQP01000022">
    <property type="protein sequence ID" value="EFV94018.1"/>
    <property type="molecule type" value="Genomic_DNA"/>
</dbReference>
<keyword evidence="1 3" id="KW-0963">Cytoplasm</keyword>
<dbReference type="Gene3D" id="3.40.140.10">
    <property type="entry name" value="Cytidine Deaminase, domain 2"/>
    <property type="match status" value="1"/>
</dbReference>
<dbReference type="HOGENOM" id="CLU_056887_2_0_4"/>
<comment type="subcellular location">
    <subcellularLocation>
        <location evidence="3">Cytoplasm</location>
    </subcellularLocation>
</comment>
<organism evidence="4 5">
    <name type="scientific">Lautropia mirabilis ATCC 51599</name>
    <dbReference type="NCBI Taxonomy" id="887898"/>
    <lineage>
        <taxon>Bacteria</taxon>
        <taxon>Pseudomonadati</taxon>
        <taxon>Pseudomonadota</taxon>
        <taxon>Betaproteobacteria</taxon>
        <taxon>Burkholderiales</taxon>
        <taxon>Burkholderiaceae</taxon>
        <taxon>Lautropia</taxon>
    </lineage>
</organism>
<gene>
    <name evidence="3" type="primary">fdhD</name>
    <name evidence="4" type="ORF">HMPREF0551_2133</name>
</gene>
<dbReference type="eggNOG" id="COG1526">
    <property type="taxonomic scope" value="Bacteria"/>
</dbReference>
<evidence type="ECO:0000256" key="2">
    <source>
        <dbReference type="ARBA" id="ARBA00023150"/>
    </source>
</evidence>
<dbReference type="HAMAP" id="MF_00187">
    <property type="entry name" value="FdhD"/>
    <property type="match status" value="1"/>
</dbReference>
<dbReference type="Gene3D" id="3.10.20.10">
    <property type="match status" value="1"/>
</dbReference>
<sequence length="286" mass="30936">MDDSTASPFQAWRSLETHPEFGADSLEARVWKDHQQEKVSDWIARETPVALVFNGISHAVMMTSPGDLEDFALGFGITEGLLASPDELYGVDVNEVRQGVEVHLEVASACAWRLRERRRNMAGRTGCGLCGTDSLGQVRRDPPAPAHPVRLTSTAVLRAESSLKSAQMLQKLTGATHAAAWCNLEGEVQLLREDVGRHNALDKLIGAMIRANIAVDQGFIAITSRASFEMVQKAAMIRAGALVAVSAPTSLAIQTAHECGVALAGLVRDGRRMVAYTFADRLGFED</sequence>
<dbReference type="PANTHER" id="PTHR30592:SF1">
    <property type="entry name" value="SULFUR CARRIER PROTEIN FDHD"/>
    <property type="match status" value="1"/>
</dbReference>
<evidence type="ECO:0000313" key="4">
    <source>
        <dbReference type="EMBL" id="EFV94018.1"/>
    </source>
</evidence>
<dbReference type="SUPFAM" id="SSF53927">
    <property type="entry name" value="Cytidine deaminase-like"/>
    <property type="match status" value="1"/>
</dbReference>
<proteinExistence type="inferred from homology"/>
<name>E7RZM4_9BURK</name>